<dbReference type="OrthoDB" id="9757947at2"/>
<name>A0A5B1CCW0_9BACT</name>
<dbReference type="SUPFAM" id="SSF110296">
    <property type="entry name" value="Oligoxyloglucan reducing end-specific cellobiohydrolase"/>
    <property type="match status" value="2"/>
</dbReference>
<dbReference type="GO" id="GO:0000272">
    <property type="term" value="P:polysaccharide catabolic process"/>
    <property type="evidence" value="ECO:0007669"/>
    <property type="project" value="InterPro"/>
</dbReference>
<gene>
    <name evidence="6" type="ORF">LF1_14920</name>
</gene>
<sequence>MAISKRRVRAEESRSRRRQRTRQFNFENLEERRLLAFIPPTPELGIFVEQGGSPTSNGQVTNIEPNNRVNGAIESVLAHPTNADVVFVGSINGGIWRTDNANDPNPTWVAKTEDLPSLTIGAVEFDTDDSFFPNPAGLPFQTLVAGTGNFSSFGGEGGSIGNVYVSQDGGDTWVDPGSNGISGVRISGIASKEFASTIVISGDNDGIYRSTDGGANFDLITTGLDGFGFNDLFADLSTHDRLYTSSSTGIFRSDDFGLTWENISQSSPELQELLDGGDIVNTEIVVHPESGRLFVGIVQGGQPAGLFHTNSGDTATPTWVEMDVPILPIAPSIPITGATNTAPIEITADGHGLADGDLVLVNGVRATDLANGQWTVTVIDDDTLSLDLSDGTAAGEYVANSGQITPITNPSPTFKDTSIPGGQGRIHFSIGIDPNDEDIVYIGGDRQEAPFPNAIGATDFSASIFRGDIKIRRNPLVTPSPQWDHLTDDSNAFDPNGGTANGSAPHADSRDIAFDANGNLLEVNDGGVFRLSSPQDNTGTWVSINGSISVFEYHDVVYDTNSNVILAGSQDNGTQFQLSEGSLEWSLLSGGDGGDVVVDNITLADQNQSIRYSSFQNLGGFQSTVWDADNNRISSTARRLIVTEGEPFEATFDTSVVLNAVDPTRLLVGGSNGVYESSTQGDSAVQTSTFSVPGSVANPLAYGGRSEVNNDNPSVIYAGDTLGNVHVRTEAAGTYVTNINLGGGPIRDVRMNPNEWFEAIAIDSNTVVRTTDAGDTWDMITGNLSSIGASVFRSLEYVSQTVGTTLIEAVVLGTNTGVYAMTMDAVGTWFQLGSNLPNVPVFDMDYDLADDVLVLGTLGRGAWKLADASSFLEPSVTLSVDQTIIPEDGVSQAIVTANLSRAVNYETTINLTYSGTATLIASATNSPDYQTTADVSVVIPAGTTSGTFTLLSRNDDLDEDDETIIVDIDSIFIPALDDSGVAITNPVVELGEQQVTVTITDDPNDLPPNVTLVLAAASDTISEPDPDVAAGTTTVRAELSQVTSHDVTVTLLSGGDAVLNTDYALSADPISSQMLEIVIPAGMLFAEKTINVIDDSIDEFDESLTLTIDSATFATPTAGNQVDYTIIDDDAAPTVLLTATETIDESAGIGTYTATLSALSEKDVSVTLEIDVSSTATLVDDYAAPATLEITIPAGSLSGILTIDAEEDSLDEVDETVVMSVIDTVNADPVPVVATDHVATTTIIDDDLAPTVSLSFDSLVIPETGGQVDLQLTLSAPSSQEITVTLNTFGTATGGDVDYTGVPPTVTFLAGQVTALATVIAVDDAINESDETLIVAIDSVINADPGPTATATLTIEDDDVATPPELGDIAGFSFDEDELDAVNRTVALTGINAGNGENELIRVSATTSDPTLFANPAVTYASADSTGSLVIAPVADRYGSATVSVTVEKSGPDNNFATLDDNLSVTKTFVVTINPVNDTLSTTDKSFSTDEETPLRISASELIAGSLGDADPQAAAPQDESNQLFLITAINADGLLVNRDNAPEAPFATDHGQITEVNFDANGHLIDLVYLPNTNFNSVDPAAGSTQTLDSFGFTVIDDGRLIDADGGPDIRALPTSTNATASLFVAAINDQPTLALILDQFTVEDSGTQTVGLTGISAGGTEAQQLRVTATSSDTTLFGNPSVSFANGSSVGSITFTPLADRYGTGTITVTVEDAGLDRILSTVADNSSVSRTFDVIIEPVNDVPSATAKSFTTSEETSLTITAEALLAGSIADAVPSAAAPQDESNQTLGIVAIDAGVIPLTAANVASTVFPVDTTHGKIDAISFDANDRLIDLVYTPGTDFVSEDLDGNTVLDSFGFTVADDGLVIPAIDGPDLQLAPQLASEVASILVTPINDEPTLTEIADLEIQEDSPQQTIVLSGIAAGGGEQQDLRITATSSDATLFADPIVTYTLGDAVGTIDFTPVADRYGTSTVTVAIEDAGLDNDFDTTDDNVSSSRTFVVTLTPQNDVPDTTDKSFETGEDLSLTISAAELVADSVGDADPLALSPQDESNQLFRITSIETDSGSVTFANADSGSLVTTHGQIDSVRFDSEGFLIDLVYTPAAEFNSTEFNSAESDSESIDPVLDTFQFTLQDDGLAISPIGGPDIVTPPESVLGSASILVTATNDQPEINDIADAVIDEGSGEQTVVLDGINSGGGGIETQVLRITATSNNPTLIEDPTVTYAQGDTEATLRFTPEPNQFGSATITVTLTDGGPDNNLATASDNASIVKTFDVTVQSVNASPSFAPLFARRLNEGGPAQVVSLTAIDAGANEVQEMFISAQSDNPTLIADPTISYDGIGSTGTLSFVPLPNQFGSATITVTLTDSGDDNDLSTADDNASFDRTFVIEVLPIDDPPTISPIDDFVINENSAEVTIDLNGISSGVNESQDIRVTAVSSDTTLIADPIVSYVSPAAQGQLFLTPVADQIGSATITVTVEDGGEDGDLETTLDNQTTSETFTVNVADVNSIPIARNDTVISRRNTNSTSILPLLNDEDSDGTLDASSFAITDAPDFGTITQQTNQSGQLELIFTPLDSFLGSDSFEYTISDDAGATSLPATVQIVPDVSPVVGDDFGGGVAADDINIDVLSNDVAVSGQLDLATLTIVEEPTNGTTTIEADGTITYVPSDGYVGPDSFTYTITDTDGNVSAPVTVNMNLVASGLNNPRNRFDVNASGEVTALDALLILNRIQLSGSTEIPVDPAERGPNFFDVNDNQTISSLDAFLVIGEIEGNDPRFESESVAASAAVVIAPNSIESVDDEKTETVADSVSPQTTVSRSKLADDDLPSDHPTDEGIVSLLANDSTRNDSEVEDIEALTDLAIASLV</sequence>
<comment type="caution">
    <text evidence="6">The sequence shown here is derived from an EMBL/GenBank/DDBJ whole genome shotgun (WGS) entry which is preliminary data.</text>
</comment>
<proteinExistence type="predicted"/>
<keyword evidence="1" id="KW-0732">Signal</keyword>
<feature type="domain" description="Calx-beta" evidence="5">
    <location>
        <begin position="1239"/>
        <end position="1338"/>
    </location>
</feature>
<dbReference type="SUPFAM" id="SSF141072">
    <property type="entry name" value="CalX-like"/>
    <property type="match status" value="4"/>
</dbReference>
<dbReference type="GO" id="GO:0016020">
    <property type="term" value="C:membrane"/>
    <property type="evidence" value="ECO:0007669"/>
    <property type="project" value="InterPro"/>
</dbReference>
<evidence type="ECO:0000313" key="7">
    <source>
        <dbReference type="Proteomes" id="UP000322699"/>
    </source>
</evidence>
<dbReference type="GO" id="GO:0007154">
    <property type="term" value="P:cell communication"/>
    <property type="evidence" value="ECO:0007669"/>
    <property type="project" value="InterPro"/>
</dbReference>
<dbReference type="SMART" id="SM00237">
    <property type="entry name" value="Calx_beta"/>
    <property type="match status" value="1"/>
</dbReference>
<keyword evidence="3" id="KW-0106">Calcium</keyword>
<reference evidence="6 7" key="1">
    <citation type="submission" date="2019-08" db="EMBL/GenBank/DDBJ databases">
        <title>Deep-cultivation of Planctomycetes and their phenomic and genomic characterization uncovers novel biology.</title>
        <authorList>
            <person name="Wiegand S."/>
            <person name="Jogler M."/>
            <person name="Boedeker C."/>
            <person name="Pinto D."/>
            <person name="Vollmers J."/>
            <person name="Rivas-Marin E."/>
            <person name="Kohn T."/>
            <person name="Peeters S.H."/>
            <person name="Heuer A."/>
            <person name="Rast P."/>
            <person name="Oberbeckmann S."/>
            <person name="Bunk B."/>
            <person name="Jeske O."/>
            <person name="Meyerdierks A."/>
            <person name="Storesund J.E."/>
            <person name="Kallscheuer N."/>
            <person name="Luecker S."/>
            <person name="Lage O.M."/>
            <person name="Pohl T."/>
            <person name="Merkel B.J."/>
            <person name="Hornburger P."/>
            <person name="Mueller R.-W."/>
            <person name="Bruemmer F."/>
            <person name="Labrenz M."/>
            <person name="Spormann A.M."/>
            <person name="Op Den Camp H."/>
            <person name="Overmann J."/>
            <person name="Amann R."/>
            <person name="Jetten M.S.M."/>
            <person name="Mascher T."/>
            <person name="Medema M.H."/>
            <person name="Devos D.P."/>
            <person name="Kaster A.-K."/>
            <person name="Ovreas L."/>
            <person name="Rohde M."/>
            <person name="Galperin M.Y."/>
            <person name="Jogler C."/>
        </authorList>
    </citation>
    <scope>NUCLEOTIDE SEQUENCE [LARGE SCALE GENOMIC DNA]</scope>
    <source>
        <strain evidence="6 7">LF1</strain>
    </source>
</reference>
<dbReference type="Pfam" id="PF03160">
    <property type="entry name" value="Calx-beta"/>
    <property type="match status" value="2"/>
</dbReference>
<dbReference type="InterPro" id="IPR015943">
    <property type="entry name" value="WD40/YVTN_repeat-like_dom_sf"/>
</dbReference>
<keyword evidence="2" id="KW-0677">Repeat</keyword>
<dbReference type="Gene3D" id="2.130.10.10">
    <property type="entry name" value="YVTN repeat-like/Quinoprotein amine dehydrogenase"/>
    <property type="match status" value="2"/>
</dbReference>
<dbReference type="Gene3D" id="2.60.40.2030">
    <property type="match status" value="4"/>
</dbReference>
<dbReference type="Gene3D" id="2.40.30.20">
    <property type="match status" value="1"/>
</dbReference>
<dbReference type="GO" id="GO:0004553">
    <property type="term" value="F:hydrolase activity, hydrolyzing O-glycosyl compounds"/>
    <property type="evidence" value="ECO:0007669"/>
    <property type="project" value="InterPro"/>
</dbReference>
<dbReference type="InterPro" id="IPR002105">
    <property type="entry name" value="Dockerin_1_rpt"/>
</dbReference>
<dbReference type="Proteomes" id="UP000322699">
    <property type="component" value="Unassembled WGS sequence"/>
</dbReference>
<evidence type="ECO:0000256" key="1">
    <source>
        <dbReference type="ARBA" id="ARBA00022729"/>
    </source>
</evidence>
<feature type="region of interest" description="Disordered" evidence="4">
    <location>
        <begin position="2800"/>
        <end position="2836"/>
    </location>
</feature>
<dbReference type="Pfam" id="PF00404">
    <property type="entry name" value="Dockerin_1"/>
    <property type="match status" value="1"/>
</dbReference>
<feature type="compositionally biased region" description="Basic and acidic residues" evidence="4">
    <location>
        <begin position="2821"/>
        <end position="2834"/>
    </location>
</feature>
<protein>
    <submittedName>
        <fullName evidence="6">Calx-beta domain protein</fullName>
    </submittedName>
</protein>
<evidence type="ECO:0000256" key="2">
    <source>
        <dbReference type="ARBA" id="ARBA00022737"/>
    </source>
</evidence>
<dbReference type="InterPro" id="IPR023366">
    <property type="entry name" value="ATP_synth_asu-like_sf"/>
</dbReference>
<feature type="compositionally biased region" description="Polar residues" evidence="4">
    <location>
        <begin position="2807"/>
        <end position="2819"/>
    </location>
</feature>
<evidence type="ECO:0000256" key="4">
    <source>
        <dbReference type="SAM" id="MobiDB-lite"/>
    </source>
</evidence>
<dbReference type="Gene3D" id="2.60.40.3440">
    <property type="match status" value="2"/>
</dbReference>
<accession>A0A5B1CCW0</accession>
<evidence type="ECO:0000259" key="5">
    <source>
        <dbReference type="SMART" id="SM00237"/>
    </source>
</evidence>
<dbReference type="Pfam" id="PF17963">
    <property type="entry name" value="Big_9"/>
    <property type="match status" value="2"/>
</dbReference>
<dbReference type="InterPro" id="IPR003644">
    <property type="entry name" value="Calx_beta"/>
</dbReference>
<evidence type="ECO:0000256" key="3">
    <source>
        <dbReference type="ARBA" id="ARBA00022837"/>
    </source>
</evidence>
<organism evidence="6 7">
    <name type="scientific">Rubripirellula obstinata</name>
    <dbReference type="NCBI Taxonomy" id="406547"/>
    <lineage>
        <taxon>Bacteria</taxon>
        <taxon>Pseudomonadati</taxon>
        <taxon>Planctomycetota</taxon>
        <taxon>Planctomycetia</taxon>
        <taxon>Pirellulales</taxon>
        <taxon>Pirellulaceae</taxon>
        <taxon>Rubripirellula</taxon>
    </lineage>
</organism>
<dbReference type="EMBL" id="VRLW01000001">
    <property type="protein sequence ID" value="KAA1258967.1"/>
    <property type="molecule type" value="Genomic_DNA"/>
</dbReference>
<feature type="region of interest" description="Disordered" evidence="4">
    <location>
        <begin position="480"/>
        <end position="508"/>
    </location>
</feature>
<evidence type="ECO:0000313" key="6">
    <source>
        <dbReference type="EMBL" id="KAA1258967.1"/>
    </source>
</evidence>
<dbReference type="RefSeq" id="WP_068261485.1">
    <property type="nucleotide sequence ID" value="NZ_LWSK01000025.1"/>
</dbReference>
<keyword evidence="7" id="KW-1185">Reference proteome</keyword>
<dbReference type="InterPro" id="IPR038081">
    <property type="entry name" value="CalX-like_sf"/>
</dbReference>